<comment type="similarity">
    <text evidence="2">Belongs to the chromate ion transporter (CHR) (TC 2.A.51) family.</text>
</comment>
<evidence type="ECO:0000256" key="7">
    <source>
        <dbReference type="SAM" id="MobiDB-lite"/>
    </source>
</evidence>
<feature type="compositionally biased region" description="Basic residues" evidence="7">
    <location>
        <begin position="216"/>
        <end position="226"/>
    </location>
</feature>
<evidence type="ECO:0000256" key="1">
    <source>
        <dbReference type="ARBA" id="ARBA00004651"/>
    </source>
</evidence>
<dbReference type="InterPro" id="IPR052518">
    <property type="entry name" value="CHR_Transporter"/>
</dbReference>
<dbReference type="Proteomes" id="UP000552038">
    <property type="component" value="Unassembled WGS sequence"/>
</dbReference>
<accession>A0AAP7DI17</accession>
<gene>
    <name evidence="9" type="ORF">HMI46_11280</name>
</gene>
<feature type="transmembrane region" description="Helical" evidence="8">
    <location>
        <begin position="63"/>
        <end position="83"/>
    </location>
</feature>
<feature type="transmembrane region" description="Helical" evidence="8">
    <location>
        <begin position="90"/>
        <end position="115"/>
    </location>
</feature>
<comment type="subcellular location">
    <subcellularLocation>
        <location evidence="1">Cell membrane</location>
        <topology evidence="1">Multi-pass membrane protein</topology>
    </subcellularLocation>
</comment>
<evidence type="ECO:0000313" key="10">
    <source>
        <dbReference type="Proteomes" id="UP000552038"/>
    </source>
</evidence>
<name>A0AAP7DI17_PAEAL</name>
<dbReference type="AlphaFoldDB" id="A0AAP7DI17"/>
<dbReference type="PANTHER" id="PTHR43663:SF1">
    <property type="entry name" value="CHROMATE TRANSPORTER"/>
    <property type="match status" value="1"/>
</dbReference>
<keyword evidence="5 8" id="KW-1133">Transmembrane helix</keyword>
<evidence type="ECO:0000256" key="2">
    <source>
        <dbReference type="ARBA" id="ARBA00005262"/>
    </source>
</evidence>
<evidence type="ECO:0000256" key="5">
    <source>
        <dbReference type="ARBA" id="ARBA00022989"/>
    </source>
</evidence>
<comment type="caution">
    <text evidence="9">The sequence shown here is derived from an EMBL/GenBank/DDBJ whole genome shotgun (WGS) entry which is preliminary data.</text>
</comment>
<keyword evidence="3" id="KW-1003">Cell membrane</keyword>
<dbReference type="GO" id="GO:0005886">
    <property type="term" value="C:plasma membrane"/>
    <property type="evidence" value="ECO:0007669"/>
    <property type="project" value="UniProtKB-SubCell"/>
</dbReference>
<protein>
    <submittedName>
        <fullName evidence="9">Chromate transporter</fullName>
    </submittedName>
</protein>
<evidence type="ECO:0000256" key="8">
    <source>
        <dbReference type="SAM" id="Phobius"/>
    </source>
</evidence>
<evidence type="ECO:0000256" key="6">
    <source>
        <dbReference type="ARBA" id="ARBA00023136"/>
    </source>
</evidence>
<evidence type="ECO:0000256" key="3">
    <source>
        <dbReference type="ARBA" id="ARBA00022475"/>
    </source>
</evidence>
<proteinExistence type="inferred from homology"/>
<feature type="transmembrane region" description="Helical" evidence="8">
    <location>
        <begin position="173"/>
        <end position="189"/>
    </location>
</feature>
<dbReference type="Pfam" id="PF02417">
    <property type="entry name" value="Chromate_transp"/>
    <property type="match status" value="1"/>
</dbReference>
<organism evidence="9 10">
    <name type="scientific">Paenibacillus alvei</name>
    <name type="common">Bacillus alvei</name>
    <dbReference type="NCBI Taxonomy" id="44250"/>
    <lineage>
        <taxon>Bacteria</taxon>
        <taxon>Bacillati</taxon>
        <taxon>Bacillota</taxon>
        <taxon>Bacilli</taxon>
        <taxon>Bacillales</taxon>
        <taxon>Paenibacillaceae</taxon>
        <taxon>Paenibacillus</taxon>
    </lineage>
</organism>
<dbReference type="RefSeq" id="WP_171416670.1">
    <property type="nucleotide sequence ID" value="NZ_JABFOR010000011.1"/>
</dbReference>
<evidence type="ECO:0000256" key="4">
    <source>
        <dbReference type="ARBA" id="ARBA00022692"/>
    </source>
</evidence>
<feature type="transmembrane region" description="Helical" evidence="8">
    <location>
        <begin position="121"/>
        <end position="142"/>
    </location>
</feature>
<dbReference type="InterPro" id="IPR003370">
    <property type="entry name" value="Chromate_transpt"/>
</dbReference>
<evidence type="ECO:0000313" key="9">
    <source>
        <dbReference type="EMBL" id="NOJ71137.1"/>
    </source>
</evidence>
<dbReference type="PANTHER" id="PTHR43663">
    <property type="entry name" value="CHROMATE TRANSPORT PROTEIN-RELATED"/>
    <property type="match status" value="1"/>
</dbReference>
<sequence>MNQHDHRPALHVNKRSLLLQLFLTFSKIGPTTFGGGYAILPVIEREIAEKRQWLQEDDMGEITALAGAAPGGIGVNVAALVGYRIAGLSGLAAAVIGISLPTIAIMLLLCIGAAGFRDQPYVQAALTGIKPAVVALIVYAAIRLGSRTLHHGFAWGITLTSLALLFWTSIHPILVLVLGAFAGIVLEWVNRGSFLRNHPHDHSKPPRSGSSASRSRQTKQRSNRAV</sequence>
<keyword evidence="6 8" id="KW-0472">Membrane</keyword>
<feature type="region of interest" description="Disordered" evidence="7">
    <location>
        <begin position="197"/>
        <end position="226"/>
    </location>
</feature>
<feature type="transmembrane region" description="Helical" evidence="8">
    <location>
        <begin position="21"/>
        <end position="43"/>
    </location>
</feature>
<dbReference type="GO" id="GO:0015109">
    <property type="term" value="F:chromate transmembrane transporter activity"/>
    <property type="evidence" value="ECO:0007669"/>
    <property type="project" value="InterPro"/>
</dbReference>
<dbReference type="EMBL" id="JABFOR010000011">
    <property type="protein sequence ID" value="NOJ71137.1"/>
    <property type="molecule type" value="Genomic_DNA"/>
</dbReference>
<keyword evidence="4 8" id="KW-0812">Transmembrane</keyword>
<reference evidence="9 10" key="1">
    <citation type="submission" date="2020-05" db="EMBL/GenBank/DDBJ databases">
        <title>Whole genome sequencing and identification of novel metabolites from Paenibacillus alvei strain JR949.</title>
        <authorList>
            <person name="Rajendhran J."/>
            <person name="Sree Pranav P."/>
            <person name="Mahalakshmi B."/>
            <person name="Karthikeyan R."/>
        </authorList>
    </citation>
    <scope>NUCLEOTIDE SEQUENCE [LARGE SCALE GENOMIC DNA]</scope>
    <source>
        <strain evidence="9 10">JR949</strain>
    </source>
</reference>